<accession>X0Y2L8</accession>
<proteinExistence type="predicted"/>
<gene>
    <name evidence="1" type="ORF">S01H1_79059</name>
</gene>
<evidence type="ECO:0000313" key="1">
    <source>
        <dbReference type="EMBL" id="GAG50079.1"/>
    </source>
</evidence>
<protein>
    <submittedName>
        <fullName evidence="1">Uncharacterized protein</fullName>
    </submittedName>
</protein>
<reference evidence="1" key="1">
    <citation type="journal article" date="2014" name="Front. Microbiol.">
        <title>High frequency of phylogenetically diverse reductive dehalogenase-homologous genes in deep subseafloor sedimentary metagenomes.</title>
        <authorList>
            <person name="Kawai M."/>
            <person name="Futagami T."/>
            <person name="Toyoda A."/>
            <person name="Takaki Y."/>
            <person name="Nishi S."/>
            <person name="Hori S."/>
            <person name="Arai W."/>
            <person name="Tsubouchi T."/>
            <person name="Morono Y."/>
            <person name="Uchiyama I."/>
            <person name="Ito T."/>
            <person name="Fujiyama A."/>
            <person name="Inagaki F."/>
            <person name="Takami H."/>
        </authorList>
    </citation>
    <scope>NUCLEOTIDE SEQUENCE</scope>
    <source>
        <strain evidence="1">Expedition CK06-06</strain>
    </source>
</reference>
<name>X0Y2L8_9ZZZZ</name>
<comment type="caution">
    <text evidence="1">The sequence shown here is derived from an EMBL/GenBank/DDBJ whole genome shotgun (WGS) entry which is preliminary data.</text>
</comment>
<dbReference type="AlphaFoldDB" id="X0Y2L8"/>
<dbReference type="EMBL" id="BARS01053259">
    <property type="protein sequence ID" value="GAG50079.1"/>
    <property type="molecule type" value="Genomic_DNA"/>
</dbReference>
<organism evidence="1">
    <name type="scientific">marine sediment metagenome</name>
    <dbReference type="NCBI Taxonomy" id="412755"/>
    <lineage>
        <taxon>unclassified sequences</taxon>
        <taxon>metagenomes</taxon>
        <taxon>ecological metagenomes</taxon>
    </lineage>
</organism>
<sequence length="56" mass="6715">MLIANKKEGLIMAFRTFTQIEMNEHINTALDFIQYPITSIEFHKYLSLVVREKKIW</sequence>